<dbReference type="AlphaFoldDB" id="A0A9W8AHM4"/>
<dbReference type="EMBL" id="JANBPT010000088">
    <property type="protein sequence ID" value="KAJ1928109.1"/>
    <property type="molecule type" value="Genomic_DNA"/>
</dbReference>
<dbReference type="Pfam" id="PF03372">
    <property type="entry name" value="Exo_endo_phos"/>
    <property type="match status" value="1"/>
</dbReference>
<dbReference type="InterPro" id="IPR005135">
    <property type="entry name" value="Endo/exonuclease/phosphatase"/>
</dbReference>
<sequence length="452" mass="50808">MASKVPTPLAAMNRRLLTLSLETHPSAFTIMTWNTLAQVLVKRELFPYCTKGELKLKTRLHRLFDEVRHYRPSILCLQEVDRENWSTRWGPFLTELDYQWRYYGARDKRHGCCIAWRATDWHCLDYRRVDLDRTQVLANYEPAEVNVAQVVALVRRTDLPTPLATATTPGAEPEDPGHPNAFTSDVAWRSDRSVPVGARALVVSNCHLYWHPQGVFTRLVQGLAVRQAVAEVNAVLGNRLPVVMAGDFNTLPDDPLYAVLHGHPLTPEITATLLTSIAQDPRLRTLQFDPERQRYLCSPTTPGPDGQSELPLASLLPVEQQRDLVAALWATTARTPPVTSAYRHYRRLDPAHYVPLDPAERGEAVDIQYFYNEGTWSGEPRFSVYTEFCGLLDYLFVGSPAPVRDQGSGLRVQALLSLPPESRLLPALPNLTFGSDHLSLMAVLDFDSNPAP</sequence>
<keyword evidence="5" id="KW-0540">Nuclease</keyword>
<dbReference type="GO" id="GO:0006139">
    <property type="term" value="P:nucleobase-containing compound metabolic process"/>
    <property type="evidence" value="ECO:0007669"/>
    <property type="project" value="UniProtKB-ARBA"/>
</dbReference>
<comment type="similarity">
    <text evidence="1">Belongs to the CCR4/nocturin family.</text>
</comment>
<dbReference type="SUPFAM" id="SSF56219">
    <property type="entry name" value="DNase I-like"/>
    <property type="match status" value="1"/>
</dbReference>
<dbReference type="PANTHER" id="PTHR12121:SF45">
    <property type="entry name" value="NOCTURNIN"/>
    <property type="match status" value="1"/>
</dbReference>
<dbReference type="InterPro" id="IPR036691">
    <property type="entry name" value="Endo/exonu/phosph_ase_sf"/>
</dbReference>
<name>A0A9W8AHM4_9FUNG</name>
<dbReference type="PANTHER" id="PTHR12121">
    <property type="entry name" value="CARBON CATABOLITE REPRESSOR PROTEIN 4"/>
    <property type="match status" value="1"/>
</dbReference>
<organism evidence="5 6">
    <name type="scientific">Tieghemiomyces parasiticus</name>
    <dbReference type="NCBI Taxonomy" id="78921"/>
    <lineage>
        <taxon>Eukaryota</taxon>
        <taxon>Fungi</taxon>
        <taxon>Fungi incertae sedis</taxon>
        <taxon>Zoopagomycota</taxon>
        <taxon>Kickxellomycotina</taxon>
        <taxon>Dimargaritomycetes</taxon>
        <taxon>Dimargaritales</taxon>
        <taxon>Dimargaritaceae</taxon>
        <taxon>Tieghemiomyces</taxon>
    </lineage>
</organism>
<feature type="domain" description="Endonuclease/exonuclease/phosphatase" evidence="4">
    <location>
        <begin position="31"/>
        <end position="437"/>
    </location>
</feature>
<comment type="caution">
    <text evidence="5">The sequence shown here is derived from an EMBL/GenBank/DDBJ whole genome shotgun (WGS) entry which is preliminary data.</text>
</comment>
<keyword evidence="6" id="KW-1185">Reference proteome</keyword>
<dbReference type="Proteomes" id="UP001150569">
    <property type="component" value="Unassembled WGS sequence"/>
</dbReference>
<evidence type="ECO:0000256" key="3">
    <source>
        <dbReference type="SAM" id="MobiDB-lite"/>
    </source>
</evidence>
<gene>
    <name evidence="5" type="primary">NGL2_1</name>
    <name evidence="5" type="ORF">IWQ60_002369</name>
</gene>
<proteinExistence type="inferred from homology"/>
<dbReference type="GO" id="GO:0000175">
    <property type="term" value="F:3'-5'-RNA exonuclease activity"/>
    <property type="evidence" value="ECO:0007669"/>
    <property type="project" value="TreeGrafter"/>
</dbReference>
<dbReference type="InterPro" id="IPR050410">
    <property type="entry name" value="CCR4/nocturin_mRNA_transcr"/>
</dbReference>
<keyword evidence="5" id="KW-0269">Exonuclease</keyword>
<protein>
    <submittedName>
        <fullName evidence="5">RNA exonuclease ngl2</fullName>
    </submittedName>
</protein>
<feature type="compositionally biased region" description="Low complexity" evidence="3">
    <location>
        <begin position="162"/>
        <end position="171"/>
    </location>
</feature>
<dbReference type="Gene3D" id="3.60.10.10">
    <property type="entry name" value="Endonuclease/exonuclease/phosphatase"/>
    <property type="match status" value="1"/>
</dbReference>
<evidence type="ECO:0000256" key="1">
    <source>
        <dbReference type="ARBA" id="ARBA00010774"/>
    </source>
</evidence>
<keyword evidence="2" id="KW-0378">Hydrolase</keyword>
<evidence type="ECO:0000313" key="5">
    <source>
        <dbReference type="EMBL" id="KAJ1928109.1"/>
    </source>
</evidence>
<evidence type="ECO:0000313" key="6">
    <source>
        <dbReference type="Proteomes" id="UP001150569"/>
    </source>
</evidence>
<feature type="region of interest" description="Disordered" evidence="3">
    <location>
        <begin position="162"/>
        <end position="181"/>
    </location>
</feature>
<dbReference type="OrthoDB" id="428734at2759"/>
<reference evidence="5" key="1">
    <citation type="submission" date="2022-07" db="EMBL/GenBank/DDBJ databases">
        <title>Phylogenomic reconstructions and comparative analyses of Kickxellomycotina fungi.</title>
        <authorList>
            <person name="Reynolds N.K."/>
            <person name="Stajich J.E."/>
            <person name="Barry K."/>
            <person name="Grigoriev I.V."/>
            <person name="Crous P."/>
            <person name="Smith M.E."/>
        </authorList>
    </citation>
    <scope>NUCLEOTIDE SEQUENCE</scope>
    <source>
        <strain evidence="5">RSA 861</strain>
    </source>
</reference>
<evidence type="ECO:0000256" key="2">
    <source>
        <dbReference type="ARBA" id="ARBA00022801"/>
    </source>
</evidence>
<accession>A0A9W8AHM4</accession>
<evidence type="ECO:0000259" key="4">
    <source>
        <dbReference type="Pfam" id="PF03372"/>
    </source>
</evidence>